<protein>
    <submittedName>
        <fullName evidence="1">Uncharacterized protein</fullName>
    </submittedName>
</protein>
<comment type="caution">
    <text evidence="1">The sequence shown here is derived from an EMBL/GenBank/DDBJ whole genome shotgun (WGS) entry which is preliminary data.</text>
</comment>
<proteinExistence type="predicted"/>
<keyword evidence="2" id="KW-1185">Reference proteome</keyword>
<gene>
    <name evidence="1" type="ORF">scyTo_0014003</name>
</gene>
<feature type="non-terminal residue" evidence="1">
    <location>
        <position position="1"/>
    </location>
</feature>
<dbReference type="EMBL" id="BFAA01007366">
    <property type="protein sequence ID" value="GCB59762.1"/>
    <property type="molecule type" value="Genomic_DNA"/>
</dbReference>
<dbReference type="Proteomes" id="UP000288216">
    <property type="component" value="Unassembled WGS sequence"/>
</dbReference>
<sequence length="31" mass="3749">EEERERERRPRLHENLMTALCILVSVQLNIT</sequence>
<evidence type="ECO:0000313" key="1">
    <source>
        <dbReference type="EMBL" id="GCB59762.1"/>
    </source>
</evidence>
<dbReference type="AlphaFoldDB" id="A0A401NFK8"/>
<evidence type="ECO:0000313" key="2">
    <source>
        <dbReference type="Proteomes" id="UP000288216"/>
    </source>
</evidence>
<reference evidence="1 2" key="1">
    <citation type="journal article" date="2018" name="Nat. Ecol. Evol.">
        <title>Shark genomes provide insights into elasmobranch evolution and the origin of vertebrates.</title>
        <authorList>
            <person name="Hara Y"/>
            <person name="Yamaguchi K"/>
            <person name="Onimaru K"/>
            <person name="Kadota M"/>
            <person name="Koyanagi M"/>
            <person name="Keeley SD"/>
            <person name="Tatsumi K"/>
            <person name="Tanaka K"/>
            <person name="Motone F"/>
            <person name="Kageyama Y"/>
            <person name="Nozu R"/>
            <person name="Adachi N"/>
            <person name="Nishimura O"/>
            <person name="Nakagawa R"/>
            <person name="Tanegashima C"/>
            <person name="Kiyatake I"/>
            <person name="Matsumoto R"/>
            <person name="Murakumo K"/>
            <person name="Nishida K"/>
            <person name="Terakita A"/>
            <person name="Kuratani S"/>
            <person name="Sato K"/>
            <person name="Hyodo S Kuraku.S."/>
        </authorList>
    </citation>
    <scope>NUCLEOTIDE SEQUENCE [LARGE SCALE GENOMIC DNA]</scope>
</reference>
<name>A0A401NFK8_SCYTO</name>
<accession>A0A401NFK8</accession>
<organism evidence="1 2">
    <name type="scientific">Scyliorhinus torazame</name>
    <name type="common">Cloudy catshark</name>
    <name type="synonym">Catulus torazame</name>
    <dbReference type="NCBI Taxonomy" id="75743"/>
    <lineage>
        <taxon>Eukaryota</taxon>
        <taxon>Metazoa</taxon>
        <taxon>Chordata</taxon>
        <taxon>Craniata</taxon>
        <taxon>Vertebrata</taxon>
        <taxon>Chondrichthyes</taxon>
        <taxon>Elasmobranchii</taxon>
        <taxon>Galeomorphii</taxon>
        <taxon>Galeoidea</taxon>
        <taxon>Carcharhiniformes</taxon>
        <taxon>Scyliorhinidae</taxon>
        <taxon>Scyliorhinus</taxon>
    </lineage>
</organism>